<dbReference type="SUPFAM" id="SSF53850">
    <property type="entry name" value="Periplasmic binding protein-like II"/>
    <property type="match status" value="1"/>
</dbReference>
<evidence type="ECO:0000313" key="9">
    <source>
        <dbReference type="Proteomes" id="UP000263014"/>
    </source>
</evidence>
<gene>
    <name evidence="8" type="ORF">DXD79_31075</name>
</gene>
<name>A0A374NX61_9FIRM</name>
<keyword evidence="4" id="KW-0564">Palmitate</keyword>
<dbReference type="RefSeq" id="WP_118033312.1">
    <property type="nucleotide sequence ID" value="NZ_JAQDZV010000034.1"/>
</dbReference>
<keyword evidence="5" id="KW-0449">Lipoprotein</keyword>
<dbReference type="InterPro" id="IPR006059">
    <property type="entry name" value="SBP"/>
</dbReference>
<dbReference type="Pfam" id="PF13416">
    <property type="entry name" value="SBP_bac_8"/>
    <property type="match status" value="1"/>
</dbReference>
<keyword evidence="2 7" id="KW-0732">Signal</keyword>
<accession>A0A374NX61</accession>
<feature type="chain" id="PRO_5038852240" evidence="7">
    <location>
        <begin position="27"/>
        <end position="452"/>
    </location>
</feature>
<evidence type="ECO:0000256" key="7">
    <source>
        <dbReference type="SAM" id="SignalP"/>
    </source>
</evidence>
<reference evidence="8 9" key="1">
    <citation type="submission" date="2018-08" db="EMBL/GenBank/DDBJ databases">
        <title>A genome reference for cultivated species of the human gut microbiota.</title>
        <authorList>
            <person name="Zou Y."/>
            <person name="Xue W."/>
            <person name="Luo G."/>
        </authorList>
    </citation>
    <scope>NUCLEOTIDE SEQUENCE [LARGE SCALE GENOMIC DNA]</scope>
    <source>
        <strain evidence="8 9">TM09-12</strain>
    </source>
</reference>
<evidence type="ECO:0000256" key="4">
    <source>
        <dbReference type="ARBA" id="ARBA00023139"/>
    </source>
</evidence>
<dbReference type="AlphaFoldDB" id="A0A374NX61"/>
<dbReference type="Gene3D" id="3.40.190.10">
    <property type="entry name" value="Periplasmic binding protein-like II"/>
    <property type="match status" value="2"/>
</dbReference>
<keyword evidence="3" id="KW-0472">Membrane</keyword>
<evidence type="ECO:0000313" key="8">
    <source>
        <dbReference type="EMBL" id="RGI95740.1"/>
    </source>
</evidence>
<dbReference type="InterPro" id="IPR050490">
    <property type="entry name" value="Bact_solute-bd_prot1"/>
</dbReference>
<evidence type="ECO:0000256" key="5">
    <source>
        <dbReference type="ARBA" id="ARBA00023288"/>
    </source>
</evidence>
<comment type="caution">
    <text evidence="8">The sequence shown here is derived from an EMBL/GenBank/DDBJ whole genome shotgun (WGS) entry which is preliminary data.</text>
</comment>
<dbReference type="PROSITE" id="PS51257">
    <property type="entry name" value="PROKAR_LIPOPROTEIN"/>
    <property type="match status" value="1"/>
</dbReference>
<keyword evidence="1" id="KW-1003">Cell membrane</keyword>
<protein>
    <submittedName>
        <fullName evidence="8">Carbohydrate ABC transporter substrate-binding protein</fullName>
    </submittedName>
</protein>
<dbReference type="PANTHER" id="PTHR43649:SF33">
    <property type="entry name" value="POLYGALACTURONAN_RHAMNOGALACTURONAN-BINDING PROTEIN YTCQ"/>
    <property type="match status" value="1"/>
</dbReference>
<organism evidence="8 9">
    <name type="scientific">Hungatella hathewayi</name>
    <dbReference type="NCBI Taxonomy" id="154046"/>
    <lineage>
        <taxon>Bacteria</taxon>
        <taxon>Bacillati</taxon>
        <taxon>Bacillota</taxon>
        <taxon>Clostridia</taxon>
        <taxon>Lachnospirales</taxon>
        <taxon>Lachnospiraceae</taxon>
        <taxon>Hungatella</taxon>
    </lineage>
</organism>
<feature type="compositionally biased region" description="Low complexity" evidence="6">
    <location>
        <begin position="28"/>
        <end position="45"/>
    </location>
</feature>
<evidence type="ECO:0000256" key="3">
    <source>
        <dbReference type="ARBA" id="ARBA00023136"/>
    </source>
</evidence>
<sequence>MRRKQWLGLMLAGVMTVSLVSGCAKSGGDATAKTEAGTTATVQTEAKPEETAATEKTGDKEVLEFYHGYYHDESEWAPAKAMRDIYDEFAKQHADGPVKFKAIPTENIQSVVDNKVAGGAYPDMIDLAGNSVSLAAISQGLLYDMKPYIDEQKIQEQVGLNYAQNDTGAKIYTVHDQLNTLGFWYNEDILNQVGATLPDTWKTWDDFAAAMEKVRAIGGDIYAYGAGEGSVHSFNAALGRTETGAAMLAGELTADTVNSEEFADAFRTVAALDQANGSANTSSSANDWSADFNAGKSAVFFNGVWAAGGFEGEAGFQPAIFPGSVALSSAGGGITIASGMSEDKTALALEFVKYMTSEEVQTKIFKEVGANPCNASLNLNTLAEGADSSVVLLAKACAQANSADTIVPTVDAVWGTDIRNALANRLMEAAISGTDIEAKLEELKSELVALIG</sequence>
<dbReference type="EMBL" id="QSON01000028">
    <property type="protein sequence ID" value="RGI95740.1"/>
    <property type="molecule type" value="Genomic_DNA"/>
</dbReference>
<dbReference type="PANTHER" id="PTHR43649">
    <property type="entry name" value="ARABINOSE-BINDING PROTEIN-RELATED"/>
    <property type="match status" value="1"/>
</dbReference>
<evidence type="ECO:0000256" key="6">
    <source>
        <dbReference type="SAM" id="MobiDB-lite"/>
    </source>
</evidence>
<dbReference type="Proteomes" id="UP000263014">
    <property type="component" value="Unassembled WGS sequence"/>
</dbReference>
<evidence type="ECO:0000256" key="2">
    <source>
        <dbReference type="ARBA" id="ARBA00022729"/>
    </source>
</evidence>
<proteinExistence type="predicted"/>
<feature type="region of interest" description="Disordered" evidence="6">
    <location>
        <begin position="28"/>
        <end position="52"/>
    </location>
</feature>
<feature type="signal peptide" evidence="7">
    <location>
        <begin position="1"/>
        <end position="26"/>
    </location>
</feature>
<evidence type="ECO:0000256" key="1">
    <source>
        <dbReference type="ARBA" id="ARBA00022475"/>
    </source>
</evidence>